<dbReference type="AlphaFoldDB" id="U4PVR9"/>
<protein>
    <submittedName>
        <fullName evidence="2">Uncharacterized protein</fullName>
    </submittedName>
</protein>
<sequence length="104" mass="11058">MPSARISMSRSPQKGGFQRSTGAGPRLASPVCSAAREINAARPAASSAEFIVSAAIFESRFADKEILSHDIVIRMALVSGQESNKLYAAQNPFRLAASKTGMQM</sequence>
<reference evidence="2 3" key="1">
    <citation type="journal article" date="2013" name="Genome Announc.">
        <title>Complete Genome Sequence of the Sesbania Symbiont and Rice Growth-Promoting Endophyte Rhizobium sp. Strain IRBG74.</title>
        <authorList>
            <person name="Crook M.B."/>
            <person name="Mitra S."/>
            <person name="Ane J.M."/>
            <person name="Sadowsky M.J."/>
            <person name="Gyaneshwar P."/>
        </authorList>
    </citation>
    <scope>NUCLEOTIDE SEQUENCE [LARGE SCALE GENOMIC DNA]</scope>
    <source>
        <strain evidence="2 3">IRBG74</strain>
    </source>
</reference>
<feature type="region of interest" description="Disordered" evidence="1">
    <location>
        <begin position="1"/>
        <end position="28"/>
    </location>
</feature>
<dbReference type="KEGG" id="rir:BN877_I2330"/>
<gene>
    <name evidence="2" type="ORF">BN877_I2330</name>
</gene>
<name>U4PVR9_9HYPH</name>
<dbReference type="EMBL" id="HG518322">
    <property type="protein sequence ID" value="CDI09219.1"/>
    <property type="molecule type" value="Genomic_DNA"/>
</dbReference>
<organism evidence="2 3">
    <name type="scientific">Agrobacterium pusense</name>
    <dbReference type="NCBI Taxonomy" id="648995"/>
    <lineage>
        <taxon>Bacteria</taxon>
        <taxon>Pseudomonadati</taxon>
        <taxon>Pseudomonadota</taxon>
        <taxon>Alphaproteobacteria</taxon>
        <taxon>Hyphomicrobiales</taxon>
        <taxon>Rhizobiaceae</taxon>
        <taxon>Rhizobium/Agrobacterium group</taxon>
        <taxon>Agrobacterium</taxon>
    </lineage>
</organism>
<evidence type="ECO:0000313" key="2">
    <source>
        <dbReference type="EMBL" id="CDI09219.1"/>
    </source>
</evidence>
<dbReference type="Proteomes" id="UP000016944">
    <property type="component" value="Chromosome I"/>
</dbReference>
<evidence type="ECO:0000313" key="3">
    <source>
        <dbReference type="Proteomes" id="UP000016944"/>
    </source>
</evidence>
<accession>U4PVR9</accession>
<feature type="compositionally biased region" description="Polar residues" evidence="1">
    <location>
        <begin position="1"/>
        <end position="12"/>
    </location>
</feature>
<evidence type="ECO:0000256" key="1">
    <source>
        <dbReference type="SAM" id="MobiDB-lite"/>
    </source>
</evidence>
<proteinExistence type="predicted"/>
<dbReference type="HOGENOM" id="CLU_2247952_0_0_5"/>